<accession>A0A173XWM4</accession>
<evidence type="ECO:0008006" key="3">
    <source>
        <dbReference type="Google" id="ProtNLM"/>
    </source>
</evidence>
<proteinExistence type="predicted"/>
<gene>
    <name evidence="1" type="ORF">ERS852411_00103</name>
</gene>
<evidence type="ECO:0000313" key="2">
    <source>
        <dbReference type="Proteomes" id="UP000095746"/>
    </source>
</evidence>
<dbReference type="AlphaFoldDB" id="A0A173XWM4"/>
<reference evidence="1 2" key="1">
    <citation type="submission" date="2015-09" db="EMBL/GenBank/DDBJ databases">
        <authorList>
            <consortium name="Pathogen Informatics"/>
        </authorList>
    </citation>
    <scope>NUCLEOTIDE SEQUENCE [LARGE SCALE GENOMIC DNA]</scope>
    <source>
        <strain evidence="1 2">2789STDY5608854</strain>
    </source>
</reference>
<protein>
    <recommendedName>
        <fullName evidence="3">30S ribosomal protein S6</fullName>
    </recommendedName>
</protein>
<evidence type="ECO:0000313" key="1">
    <source>
        <dbReference type="EMBL" id="CUN56084.1"/>
    </source>
</evidence>
<organism evidence="1 2">
    <name type="scientific">Flavonifractor plautii</name>
    <name type="common">Fusobacterium plautii</name>
    <dbReference type="NCBI Taxonomy" id="292800"/>
    <lineage>
        <taxon>Bacteria</taxon>
        <taxon>Bacillati</taxon>
        <taxon>Bacillota</taxon>
        <taxon>Clostridia</taxon>
        <taxon>Eubacteriales</taxon>
        <taxon>Oscillospiraceae</taxon>
        <taxon>Flavonifractor</taxon>
    </lineage>
</organism>
<sequence length="70" mass="7943">MGASNKTCPNCGRKMKQQFPGLQHCRCGMSWKRDIGYFERTPDMVFALERRTVGKKVKQVPVIRTGSAPK</sequence>
<dbReference type="Proteomes" id="UP000095746">
    <property type="component" value="Unassembled WGS sequence"/>
</dbReference>
<name>A0A173XWM4_FLAPL</name>
<dbReference type="EMBL" id="CYZT01000002">
    <property type="protein sequence ID" value="CUN56084.1"/>
    <property type="molecule type" value="Genomic_DNA"/>
</dbReference>